<evidence type="ECO:0000256" key="3">
    <source>
        <dbReference type="ARBA" id="ARBA00022525"/>
    </source>
</evidence>
<gene>
    <name evidence="5" type="ORF">GBAR_LOCUS18227</name>
</gene>
<dbReference type="EMBL" id="CASHTH010002588">
    <property type="protein sequence ID" value="CAI8032203.1"/>
    <property type="molecule type" value="Genomic_DNA"/>
</dbReference>
<organism evidence="5 6">
    <name type="scientific">Geodia barretti</name>
    <name type="common">Barrett's horny sponge</name>
    <dbReference type="NCBI Taxonomy" id="519541"/>
    <lineage>
        <taxon>Eukaryota</taxon>
        <taxon>Metazoa</taxon>
        <taxon>Porifera</taxon>
        <taxon>Demospongiae</taxon>
        <taxon>Heteroscleromorpha</taxon>
        <taxon>Tetractinellida</taxon>
        <taxon>Astrophorina</taxon>
        <taxon>Geodiidae</taxon>
        <taxon>Geodia</taxon>
    </lineage>
</organism>
<dbReference type="Gene3D" id="2.60.40.770">
    <property type="match status" value="1"/>
</dbReference>
<sequence>LTWKVPTLITPYHTTELKTSEQAKNYNSLLLWWRARMQCAWLVVVVVVAAVSGQLLSLAPAVSECNTPWTDCGSTHVKINNVHVKNCCASPCKLVLGQNTTISFTFTPDQNYAHLNQSVCEELLDICTQPPFQRFEAMCDCPGCTLRPPCPFKANVTDNITVEVPLAKYFPGGRKVIEWTILDPTKVTVGCFQIYVETVED</sequence>
<dbReference type="SMART" id="SM00737">
    <property type="entry name" value="ML"/>
    <property type="match status" value="1"/>
</dbReference>
<feature type="domain" description="MD-2-related lipid-recognition" evidence="4">
    <location>
        <begin position="69"/>
        <end position="196"/>
    </location>
</feature>
<evidence type="ECO:0000256" key="1">
    <source>
        <dbReference type="ARBA" id="ARBA00004613"/>
    </source>
</evidence>
<name>A0AA35SLT7_GEOBA</name>
<dbReference type="InterPro" id="IPR003172">
    <property type="entry name" value="ML_dom"/>
</dbReference>
<dbReference type="Proteomes" id="UP001174909">
    <property type="component" value="Unassembled WGS sequence"/>
</dbReference>
<comment type="subcellular location">
    <subcellularLocation>
        <location evidence="1">Secreted</location>
    </subcellularLocation>
</comment>
<dbReference type="InterPro" id="IPR014756">
    <property type="entry name" value="Ig_E-set"/>
</dbReference>
<dbReference type="Pfam" id="PF02221">
    <property type="entry name" value="E1_DerP2_DerF2"/>
    <property type="match status" value="1"/>
</dbReference>
<proteinExistence type="inferred from homology"/>
<evidence type="ECO:0000256" key="2">
    <source>
        <dbReference type="ARBA" id="ARBA00006370"/>
    </source>
</evidence>
<evidence type="ECO:0000259" key="4">
    <source>
        <dbReference type="SMART" id="SM00737"/>
    </source>
</evidence>
<dbReference type="AlphaFoldDB" id="A0AA35SLT7"/>
<comment type="similarity">
    <text evidence="2">Belongs to the NPC2 family.</text>
</comment>
<dbReference type="SUPFAM" id="SSF81296">
    <property type="entry name" value="E set domains"/>
    <property type="match status" value="1"/>
</dbReference>
<keyword evidence="3" id="KW-0964">Secreted</keyword>
<reference evidence="5" key="1">
    <citation type="submission" date="2023-03" db="EMBL/GenBank/DDBJ databases">
        <authorList>
            <person name="Steffen K."/>
            <person name="Cardenas P."/>
        </authorList>
    </citation>
    <scope>NUCLEOTIDE SEQUENCE</scope>
</reference>
<keyword evidence="6" id="KW-1185">Reference proteome</keyword>
<dbReference type="FunFam" id="2.60.40.770:FF:000001">
    <property type="entry name" value="NPC intracellular cholesterol transporter 2"/>
    <property type="match status" value="1"/>
</dbReference>
<dbReference type="GO" id="GO:0005576">
    <property type="term" value="C:extracellular region"/>
    <property type="evidence" value="ECO:0007669"/>
    <property type="project" value="UniProtKB-SubCell"/>
</dbReference>
<accession>A0AA35SLT7</accession>
<feature type="non-terminal residue" evidence="5">
    <location>
        <position position="1"/>
    </location>
</feature>
<protein>
    <submittedName>
        <fullName evidence="5">NPC intracellular cholesterol transporter 2</fullName>
    </submittedName>
</protein>
<comment type="caution">
    <text evidence="5">The sequence shown here is derived from an EMBL/GenBank/DDBJ whole genome shotgun (WGS) entry which is preliminary data.</text>
</comment>
<evidence type="ECO:0000313" key="6">
    <source>
        <dbReference type="Proteomes" id="UP001174909"/>
    </source>
</evidence>
<evidence type="ECO:0000313" key="5">
    <source>
        <dbReference type="EMBL" id="CAI8032203.1"/>
    </source>
</evidence>